<feature type="domain" description="Ionotropic glutamate receptor C-terminal" evidence="4">
    <location>
        <begin position="49"/>
        <end position="275"/>
    </location>
</feature>
<evidence type="ECO:0000313" key="6">
    <source>
        <dbReference type="Proteomes" id="UP000238634"/>
    </source>
</evidence>
<dbReference type="SMART" id="SM00079">
    <property type="entry name" value="PBPe"/>
    <property type="match status" value="1"/>
</dbReference>
<dbReference type="PANTHER" id="PTHR35936">
    <property type="entry name" value="MEMBRANE-BOUND LYTIC MUREIN TRANSGLYCOSYLASE F"/>
    <property type="match status" value="1"/>
</dbReference>
<evidence type="ECO:0000313" key="5">
    <source>
        <dbReference type="EMBL" id="PSB19671.1"/>
    </source>
</evidence>
<dbReference type="Gene3D" id="3.40.190.10">
    <property type="entry name" value="Periplasmic binding protein-like II"/>
    <property type="match status" value="2"/>
</dbReference>
<keyword evidence="6" id="KW-1185">Reference proteome</keyword>
<dbReference type="AlphaFoldDB" id="A0A2T1DGV3"/>
<evidence type="ECO:0000259" key="4">
    <source>
        <dbReference type="SMART" id="SM00079"/>
    </source>
</evidence>
<gene>
    <name evidence="5" type="ORF">C7B65_10260</name>
</gene>
<feature type="domain" description="Solute-binding protein family 3/N-terminal" evidence="3">
    <location>
        <begin position="49"/>
        <end position="276"/>
    </location>
</feature>
<keyword evidence="1 2" id="KW-0732">Signal</keyword>
<dbReference type="EMBL" id="PVWG01000009">
    <property type="protein sequence ID" value="PSB19671.1"/>
    <property type="molecule type" value="Genomic_DNA"/>
</dbReference>
<dbReference type="Pfam" id="PF00497">
    <property type="entry name" value="SBP_bac_3"/>
    <property type="match status" value="1"/>
</dbReference>
<sequence length="293" mass="32468">MSIYRRFFLQAGASLLLTSLVHGCTNPSQSRSSLSVSNDLLNQIKKRGYLVVATEDDYPPFEFLVNGKPTGFDHELLDRLRKVVPFEIRQEILPWQGILPGVAEGKYDVALTAVGITDERAKLLDFTGPIAESTIAYIKRKDDTSIKTLSDLSGKVLGIQQGGVSFAAIPDLEAKLKQQGGAIGQVKQYRGFAEAYQDLLNGRLDAVLHNIVSLSVLVNEKPAIFELGKRVSRKSYAGWAVKKGNQALLDLLNHFLTSLREQGELKPLQEKWLKISFENLPTQPLLPGERPIQ</sequence>
<accession>A0A2T1DGV3</accession>
<dbReference type="GO" id="GO:0015276">
    <property type="term" value="F:ligand-gated monoatomic ion channel activity"/>
    <property type="evidence" value="ECO:0007669"/>
    <property type="project" value="InterPro"/>
</dbReference>
<dbReference type="SUPFAM" id="SSF53850">
    <property type="entry name" value="Periplasmic binding protein-like II"/>
    <property type="match status" value="1"/>
</dbReference>
<comment type="caution">
    <text evidence="5">The sequence shown here is derived from an EMBL/GenBank/DDBJ whole genome shotgun (WGS) entry which is preliminary data.</text>
</comment>
<dbReference type="GO" id="GO:0016020">
    <property type="term" value="C:membrane"/>
    <property type="evidence" value="ECO:0007669"/>
    <property type="project" value="InterPro"/>
</dbReference>
<proteinExistence type="predicted"/>
<evidence type="ECO:0000256" key="1">
    <source>
        <dbReference type="ARBA" id="ARBA00022729"/>
    </source>
</evidence>
<dbReference type="InterPro" id="IPR001638">
    <property type="entry name" value="Solute-binding_3/MltF_N"/>
</dbReference>
<feature type="signal peptide" evidence="2">
    <location>
        <begin position="1"/>
        <end position="23"/>
    </location>
</feature>
<evidence type="ECO:0000259" key="3">
    <source>
        <dbReference type="SMART" id="SM00062"/>
    </source>
</evidence>
<dbReference type="InterPro" id="IPR001320">
    <property type="entry name" value="Iontro_rcpt_C"/>
</dbReference>
<dbReference type="SMART" id="SM00062">
    <property type="entry name" value="PBPb"/>
    <property type="match status" value="1"/>
</dbReference>
<reference evidence="5 6" key="1">
    <citation type="submission" date="2018-02" db="EMBL/GenBank/DDBJ databases">
        <authorList>
            <person name="Cohen D.B."/>
            <person name="Kent A.D."/>
        </authorList>
    </citation>
    <scope>NUCLEOTIDE SEQUENCE [LARGE SCALE GENOMIC DNA]</scope>
    <source>
        <strain evidence="5 6">ULC007</strain>
    </source>
</reference>
<dbReference type="STRING" id="1920490.GCA_001895925_00177"/>
<evidence type="ECO:0000256" key="2">
    <source>
        <dbReference type="SAM" id="SignalP"/>
    </source>
</evidence>
<name>A0A2T1DGV3_9CYAN</name>
<dbReference type="OrthoDB" id="9774451at2"/>
<protein>
    <submittedName>
        <fullName evidence="5">Amino acid ABC transporter substrate-binding protein</fullName>
    </submittedName>
</protein>
<reference evidence="5 6" key="2">
    <citation type="submission" date="2018-03" db="EMBL/GenBank/DDBJ databases">
        <title>The ancient ancestry and fast evolution of plastids.</title>
        <authorList>
            <person name="Moore K.R."/>
            <person name="Magnabosco C."/>
            <person name="Momper L."/>
            <person name="Gold D.A."/>
            <person name="Bosak T."/>
            <person name="Fournier G.P."/>
        </authorList>
    </citation>
    <scope>NUCLEOTIDE SEQUENCE [LARGE SCALE GENOMIC DNA]</scope>
    <source>
        <strain evidence="5 6">ULC007</strain>
    </source>
</reference>
<dbReference type="Proteomes" id="UP000238634">
    <property type="component" value="Unassembled WGS sequence"/>
</dbReference>
<organism evidence="5 6">
    <name type="scientific">Phormidesmis priestleyi ULC007</name>
    <dbReference type="NCBI Taxonomy" id="1920490"/>
    <lineage>
        <taxon>Bacteria</taxon>
        <taxon>Bacillati</taxon>
        <taxon>Cyanobacteriota</taxon>
        <taxon>Cyanophyceae</taxon>
        <taxon>Leptolyngbyales</taxon>
        <taxon>Leptolyngbyaceae</taxon>
        <taxon>Phormidesmis</taxon>
    </lineage>
</organism>
<feature type="chain" id="PRO_5015625138" evidence="2">
    <location>
        <begin position="24"/>
        <end position="293"/>
    </location>
</feature>
<dbReference type="PANTHER" id="PTHR35936:SF19">
    <property type="entry name" value="AMINO-ACID-BINDING PROTEIN YXEM-RELATED"/>
    <property type="match status" value="1"/>
</dbReference>